<organism evidence="1 2">
    <name type="scientific">Micromonospora fulviviridis</name>
    <dbReference type="NCBI Taxonomy" id="47860"/>
    <lineage>
        <taxon>Bacteria</taxon>
        <taxon>Bacillati</taxon>
        <taxon>Actinomycetota</taxon>
        <taxon>Actinomycetes</taxon>
        <taxon>Micromonosporales</taxon>
        <taxon>Micromonosporaceae</taxon>
        <taxon>Micromonospora</taxon>
    </lineage>
</organism>
<dbReference type="RefSeq" id="WP_355667622.1">
    <property type="nucleotide sequence ID" value="NZ_JBEXRX010000150.1"/>
</dbReference>
<accession>A0ABV2VWY7</accession>
<reference evidence="1 2" key="1">
    <citation type="submission" date="2024-06" db="EMBL/GenBank/DDBJ databases">
        <title>The Natural Products Discovery Center: Release of the First 8490 Sequenced Strains for Exploring Actinobacteria Biosynthetic Diversity.</title>
        <authorList>
            <person name="Kalkreuter E."/>
            <person name="Kautsar S.A."/>
            <person name="Yang D."/>
            <person name="Bader C.D."/>
            <person name="Teijaro C.N."/>
            <person name="Fluegel L."/>
            <person name="Davis C.M."/>
            <person name="Simpson J.R."/>
            <person name="Lauterbach L."/>
            <person name="Steele A.D."/>
            <person name="Gui C."/>
            <person name="Meng S."/>
            <person name="Li G."/>
            <person name="Viehrig K."/>
            <person name="Ye F."/>
            <person name="Su P."/>
            <person name="Kiefer A.F."/>
            <person name="Nichols A."/>
            <person name="Cepeda A.J."/>
            <person name="Yan W."/>
            <person name="Fan B."/>
            <person name="Jiang Y."/>
            <person name="Adhikari A."/>
            <person name="Zheng C.-J."/>
            <person name="Schuster L."/>
            <person name="Cowan T.M."/>
            <person name="Smanski M.J."/>
            <person name="Chevrette M.G."/>
            <person name="De Carvalho L.P.S."/>
            <person name="Shen B."/>
        </authorList>
    </citation>
    <scope>NUCLEOTIDE SEQUENCE [LARGE SCALE GENOMIC DNA]</scope>
    <source>
        <strain evidence="1 2">NPDC006286</strain>
    </source>
</reference>
<sequence>MSQRIKGLVNSRRGRDLMRIGRRQAANPGTRQKLQQLMARMTGWSSRRR</sequence>
<name>A0ABV2VWY7_9ACTN</name>
<keyword evidence="2" id="KW-1185">Reference proteome</keyword>
<evidence type="ECO:0008006" key="3">
    <source>
        <dbReference type="Google" id="ProtNLM"/>
    </source>
</evidence>
<evidence type="ECO:0000313" key="2">
    <source>
        <dbReference type="Proteomes" id="UP001550348"/>
    </source>
</evidence>
<comment type="caution">
    <text evidence="1">The sequence shown here is derived from an EMBL/GenBank/DDBJ whole genome shotgun (WGS) entry which is preliminary data.</text>
</comment>
<proteinExistence type="predicted"/>
<dbReference type="Proteomes" id="UP001550348">
    <property type="component" value="Unassembled WGS sequence"/>
</dbReference>
<protein>
    <recommendedName>
        <fullName evidence="3">CsbD family protein</fullName>
    </recommendedName>
</protein>
<dbReference type="EMBL" id="JBEXRX010000150">
    <property type="protein sequence ID" value="MEU0156086.1"/>
    <property type="molecule type" value="Genomic_DNA"/>
</dbReference>
<gene>
    <name evidence="1" type="ORF">ABZ071_30165</name>
</gene>
<evidence type="ECO:0000313" key="1">
    <source>
        <dbReference type="EMBL" id="MEU0156086.1"/>
    </source>
</evidence>